<evidence type="ECO:0000259" key="2">
    <source>
        <dbReference type="SMART" id="SM00092"/>
    </source>
</evidence>
<name>A0AAW1B7S1_CROAD</name>
<dbReference type="SMART" id="SM00092">
    <property type="entry name" value="RNAse_Pc"/>
    <property type="match status" value="1"/>
</dbReference>
<dbReference type="InterPro" id="IPR036816">
    <property type="entry name" value="RNaseA-like_dom_sf"/>
</dbReference>
<feature type="domain" description="Ribonuclease A-domain" evidence="2">
    <location>
        <begin position="48"/>
        <end position="153"/>
    </location>
</feature>
<dbReference type="AlphaFoldDB" id="A0AAW1B7S1"/>
<dbReference type="Proteomes" id="UP001474421">
    <property type="component" value="Unassembled WGS sequence"/>
</dbReference>
<evidence type="ECO:0000256" key="1">
    <source>
        <dbReference type="ARBA" id="ARBA00005600"/>
    </source>
</evidence>
<keyword evidence="4" id="KW-1185">Reference proteome</keyword>
<dbReference type="InterPro" id="IPR001427">
    <property type="entry name" value="RNaseA"/>
</dbReference>
<proteinExistence type="inferred from homology"/>
<dbReference type="Pfam" id="PF00074">
    <property type="entry name" value="RnaseA"/>
    <property type="match status" value="1"/>
</dbReference>
<reference evidence="3 4" key="1">
    <citation type="journal article" date="2024" name="Proc. Natl. Acad. Sci. U.S.A.">
        <title>The genetic regulatory architecture and epigenomic basis for age-related changes in rattlesnake venom.</title>
        <authorList>
            <person name="Hogan M.P."/>
            <person name="Holding M.L."/>
            <person name="Nystrom G.S."/>
            <person name="Colston T.J."/>
            <person name="Bartlett D.A."/>
            <person name="Mason A.J."/>
            <person name="Ellsworth S.A."/>
            <person name="Rautsaw R.M."/>
            <person name="Lawrence K.C."/>
            <person name="Strickland J.L."/>
            <person name="He B."/>
            <person name="Fraser P."/>
            <person name="Margres M.J."/>
            <person name="Gilbert D.M."/>
            <person name="Gibbs H.L."/>
            <person name="Parkinson C.L."/>
            <person name="Rokyta D.R."/>
        </authorList>
    </citation>
    <scope>NUCLEOTIDE SEQUENCE [LARGE SCALE GENOMIC DNA]</scope>
    <source>
        <strain evidence="3">DRR0105</strain>
    </source>
</reference>
<evidence type="ECO:0000313" key="3">
    <source>
        <dbReference type="EMBL" id="KAK9397731.1"/>
    </source>
</evidence>
<dbReference type="GO" id="GO:0050830">
    <property type="term" value="P:defense response to Gram-positive bacterium"/>
    <property type="evidence" value="ECO:0007669"/>
    <property type="project" value="TreeGrafter"/>
</dbReference>
<dbReference type="EMBL" id="JAOTOJ010000008">
    <property type="protein sequence ID" value="KAK9397731.1"/>
    <property type="molecule type" value="Genomic_DNA"/>
</dbReference>
<dbReference type="Gene3D" id="3.10.130.10">
    <property type="entry name" value="Ribonuclease A-like domain"/>
    <property type="match status" value="1"/>
</dbReference>
<dbReference type="GO" id="GO:0004540">
    <property type="term" value="F:RNA nuclease activity"/>
    <property type="evidence" value="ECO:0007669"/>
    <property type="project" value="TreeGrafter"/>
</dbReference>
<dbReference type="PANTHER" id="PTHR11437">
    <property type="entry name" value="RIBONUCLEASE"/>
    <property type="match status" value="1"/>
</dbReference>
<evidence type="ECO:0000313" key="4">
    <source>
        <dbReference type="Proteomes" id="UP001474421"/>
    </source>
</evidence>
<gene>
    <name evidence="3" type="ORF">NXF25_021092</name>
</gene>
<comment type="caution">
    <text evidence="3">The sequence shown here is derived from an EMBL/GenBank/DDBJ whole genome shotgun (WGS) entry which is preliminary data.</text>
</comment>
<dbReference type="GO" id="GO:0003676">
    <property type="term" value="F:nucleic acid binding"/>
    <property type="evidence" value="ECO:0007669"/>
    <property type="project" value="InterPro"/>
</dbReference>
<dbReference type="SUPFAM" id="SSF54076">
    <property type="entry name" value="RNase A-like"/>
    <property type="match status" value="1"/>
</dbReference>
<accession>A0AAW1B7S1</accession>
<comment type="similarity">
    <text evidence="1">Belongs to the pancreatic ribonuclease family.</text>
</comment>
<organism evidence="3 4">
    <name type="scientific">Crotalus adamanteus</name>
    <name type="common">Eastern diamondback rattlesnake</name>
    <dbReference type="NCBI Taxonomy" id="8729"/>
    <lineage>
        <taxon>Eukaryota</taxon>
        <taxon>Metazoa</taxon>
        <taxon>Chordata</taxon>
        <taxon>Craniata</taxon>
        <taxon>Vertebrata</taxon>
        <taxon>Euteleostomi</taxon>
        <taxon>Lepidosauria</taxon>
        <taxon>Squamata</taxon>
        <taxon>Bifurcata</taxon>
        <taxon>Unidentata</taxon>
        <taxon>Episquamata</taxon>
        <taxon>Toxicofera</taxon>
        <taxon>Serpentes</taxon>
        <taxon>Colubroidea</taxon>
        <taxon>Viperidae</taxon>
        <taxon>Crotalinae</taxon>
        <taxon>Crotalus</taxon>
    </lineage>
</organism>
<protein>
    <submittedName>
        <fullName evidence="3">Ribonuclease pancreatic-like</fullName>
    </submittedName>
</protein>
<sequence length="205" mass="22979">MSRQLLHIDNFLTKKIPESPTMLASKTSCFLLVSLAFLLGALLVLPIQGQTWPAFQHKHIDSTTAHLPVDLDMYCENMMRTRQLTYPLCKPVNAFIHELDYIVQQVCQNIKGPASRTSPNSFTEVLCVQTGGFPPYSCTYEGYILTGRIRESFYTLTFFFTRRIPGVSHHARLQDLLLAGGLSDFSFGDSACLAKPRANLGSLQE</sequence>
<dbReference type="InterPro" id="IPR023412">
    <property type="entry name" value="RNaseA_domain"/>
</dbReference>